<dbReference type="SMART" id="SM00895">
    <property type="entry name" value="FCD"/>
    <property type="match status" value="1"/>
</dbReference>
<dbReference type="Gene3D" id="1.20.120.530">
    <property type="entry name" value="GntR ligand-binding domain-like"/>
    <property type="match status" value="1"/>
</dbReference>
<dbReference type="SMART" id="SM00345">
    <property type="entry name" value="HTH_GNTR"/>
    <property type="match status" value="1"/>
</dbReference>
<dbReference type="GO" id="GO:0003700">
    <property type="term" value="F:DNA-binding transcription factor activity"/>
    <property type="evidence" value="ECO:0007669"/>
    <property type="project" value="InterPro"/>
</dbReference>
<evidence type="ECO:0000256" key="2">
    <source>
        <dbReference type="ARBA" id="ARBA00023125"/>
    </source>
</evidence>
<dbReference type="InterPro" id="IPR036388">
    <property type="entry name" value="WH-like_DNA-bd_sf"/>
</dbReference>
<dbReference type="OrthoDB" id="163333at2"/>
<organism evidence="5 6">
    <name type="scientific">Emergencia timonensis</name>
    <dbReference type="NCBI Taxonomy" id="1776384"/>
    <lineage>
        <taxon>Bacteria</taxon>
        <taxon>Bacillati</taxon>
        <taxon>Bacillota</taxon>
        <taxon>Clostridia</taxon>
        <taxon>Peptostreptococcales</taxon>
        <taxon>Anaerovoracaceae</taxon>
        <taxon>Emergencia</taxon>
    </lineage>
</organism>
<keyword evidence="6" id="KW-1185">Reference proteome</keyword>
<reference evidence="5 6" key="1">
    <citation type="submission" date="2018-08" db="EMBL/GenBank/DDBJ databases">
        <title>A genome reference for cultivated species of the human gut microbiota.</title>
        <authorList>
            <person name="Zou Y."/>
            <person name="Xue W."/>
            <person name="Luo G."/>
        </authorList>
    </citation>
    <scope>NUCLEOTIDE SEQUENCE [LARGE SCALE GENOMIC DNA]</scope>
    <source>
        <strain evidence="5 6">AM07-24</strain>
    </source>
</reference>
<dbReference type="PRINTS" id="PR00035">
    <property type="entry name" value="HTHGNTR"/>
</dbReference>
<dbReference type="CDD" id="cd07377">
    <property type="entry name" value="WHTH_GntR"/>
    <property type="match status" value="1"/>
</dbReference>
<keyword evidence="1" id="KW-0805">Transcription regulation</keyword>
<dbReference type="SUPFAM" id="SSF48008">
    <property type="entry name" value="GntR ligand-binding domain-like"/>
    <property type="match status" value="1"/>
</dbReference>
<proteinExistence type="predicted"/>
<dbReference type="Pfam" id="PF00392">
    <property type="entry name" value="GntR"/>
    <property type="match status" value="1"/>
</dbReference>
<dbReference type="InterPro" id="IPR011711">
    <property type="entry name" value="GntR_C"/>
</dbReference>
<gene>
    <name evidence="5" type="ORF">DW099_17345</name>
</gene>
<dbReference type="PANTHER" id="PTHR43537">
    <property type="entry name" value="TRANSCRIPTIONAL REGULATOR, GNTR FAMILY"/>
    <property type="match status" value="1"/>
</dbReference>
<dbReference type="Proteomes" id="UP000284841">
    <property type="component" value="Unassembled WGS sequence"/>
</dbReference>
<evidence type="ECO:0000313" key="6">
    <source>
        <dbReference type="Proteomes" id="UP000284841"/>
    </source>
</evidence>
<keyword evidence="2" id="KW-0238">DNA-binding</keyword>
<comment type="caution">
    <text evidence="5">The sequence shown here is derived from an EMBL/GenBank/DDBJ whole genome shotgun (WGS) entry which is preliminary data.</text>
</comment>
<dbReference type="RefSeq" id="WP_082907381.1">
    <property type="nucleotide sequence ID" value="NZ_CATXAO010000009.1"/>
</dbReference>
<protein>
    <submittedName>
        <fullName evidence="5">FadR family transcriptional regulator</fullName>
    </submittedName>
</protein>
<evidence type="ECO:0000256" key="1">
    <source>
        <dbReference type="ARBA" id="ARBA00023015"/>
    </source>
</evidence>
<evidence type="ECO:0000259" key="4">
    <source>
        <dbReference type="PROSITE" id="PS50949"/>
    </source>
</evidence>
<evidence type="ECO:0000256" key="3">
    <source>
        <dbReference type="ARBA" id="ARBA00023163"/>
    </source>
</evidence>
<dbReference type="PANTHER" id="PTHR43537:SF5">
    <property type="entry name" value="UXU OPERON TRANSCRIPTIONAL REGULATOR"/>
    <property type="match status" value="1"/>
</dbReference>
<dbReference type="PROSITE" id="PS50949">
    <property type="entry name" value="HTH_GNTR"/>
    <property type="match status" value="1"/>
</dbReference>
<accession>A0A415DWE6</accession>
<dbReference type="GO" id="GO:0003677">
    <property type="term" value="F:DNA binding"/>
    <property type="evidence" value="ECO:0007669"/>
    <property type="project" value="UniProtKB-KW"/>
</dbReference>
<dbReference type="InterPro" id="IPR000524">
    <property type="entry name" value="Tscrpt_reg_HTH_GntR"/>
</dbReference>
<name>A0A415DWE6_9FIRM</name>
<sequence length="245" mass="28161">MENYMENDKLLDKLVINEIKTQSDYLADKIKNMIVSREFHDGFVFPNENEFCKKLNVSRSTLREAYKILDTQGFIHRTKHGTYVKCRDDIAKQGDFAASLELADNHEMVEFVCALEPEAVFLAAQKVDEEGLVKLEELMIACEEAMGNSKNLVDMNYQFHACIRELAKNNLITSALTAYYDIFNHQIIEDIYAVGTDTEAFKKESLVQHRELFEALKNHEAEKAKSLAYNHLLDSMNFQLKTSGK</sequence>
<dbReference type="EMBL" id="QRMS01000006">
    <property type="protein sequence ID" value="RHJ84735.1"/>
    <property type="molecule type" value="Genomic_DNA"/>
</dbReference>
<dbReference type="SUPFAM" id="SSF46785">
    <property type="entry name" value="Winged helix' DNA-binding domain"/>
    <property type="match status" value="1"/>
</dbReference>
<dbReference type="Pfam" id="PF07729">
    <property type="entry name" value="FCD"/>
    <property type="match status" value="1"/>
</dbReference>
<feature type="domain" description="HTH gntR-type" evidence="4">
    <location>
        <begin position="20"/>
        <end position="87"/>
    </location>
</feature>
<dbReference type="InterPro" id="IPR036390">
    <property type="entry name" value="WH_DNA-bd_sf"/>
</dbReference>
<evidence type="ECO:0000313" key="5">
    <source>
        <dbReference type="EMBL" id="RHJ84735.1"/>
    </source>
</evidence>
<dbReference type="AlphaFoldDB" id="A0A415DWE6"/>
<keyword evidence="3" id="KW-0804">Transcription</keyword>
<dbReference type="InterPro" id="IPR008920">
    <property type="entry name" value="TF_FadR/GntR_C"/>
</dbReference>
<dbReference type="STRING" id="1776384.GCA_900086585_01265"/>
<dbReference type="Gene3D" id="1.10.10.10">
    <property type="entry name" value="Winged helix-like DNA-binding domain superfamily/Winged helix DNA-binding domain"/>
    <property type="match status" value="1"/>
</dbReference>